<proteinExistence type="predicted"/>
<sequence length="1291" mass="146446">MYAQGSLKLVTYNVRGLNTPEKRKQVLRELRAHKASVAFLQETHFKQDKQPSFKDSNFPTGYFSNYTGGKSRGTAIVFSRDIPFIEKDIASDPEGRFLFLKGQIAEAMYTFASIYLPNKAQHRCLATILKALSTFQEGVLILAGDFNVALNPKMDTSLGSTSLPHNILAQIRRTLDSHQLVDVWRAFHGGERGYSFYSPVHKIYSRIDYIFIPQYHFQLAKSADIHVGTWSDHSPLSVQLDSPLYTPRERTWRLNLSLLTDPGLLEETKLILSNYFRENVQPDTSFPTVWEAHKAVIRGFLISKGTAAKKIRQAQITDLLTEIRALEIQHAATGDPLLYQSLLKTRSTLTTHLSSDLKFQAIKTNAFYALNENKPGKLLAQLLQSRRNKAYIPRLQLPTGHITIKPDLIAEDLRAYFASLYSIQSTQYPQIDTKDISTYLKRHIHHTLSGEEATKLGSPILEEELALALKQSKAYKCPGPDGLPAEYYKLLKTELIPHMLSTFNSLLEEETFHQSTLAATITLIPKPGKDLLFSSSYRPISLLNSDVKLLARVLATRLQHFLPRLVEPDQVGFIPGREARDATSRVINAIALAQKEHIPLLLLSTDAEKAFDRVLWPYLNQALKGFGLGDGFLKWISALYSNPTARVRVNGALTPSFAIQNGTRQGCPLSPLLFALALEPLLTSIRGNADIPGLPGESHQHKVSAYADDLMFFLSQPEQSLPAVVNELNQYGALAGLAINIEKSEILNISLPEGRARPLRHQFQFRWCANKIKYLGVWICADLARLTTLNYDALLQTLQGDLASWTSKYLSWFGRIGVLKMNVLPRVLYLLQTLPLKIPRGFLLQLRKAFLTFIWANQRPRLKYSVMCKPTSQGGLALPDVRLYYHASHLTRILDWMTSPVEKRWLDLESALAGRPTWVLPWLLPGQLPAHCRTIPTIGCTLRIWHLLRTSHSLSTFPAPLLPITHNPAFPGKVLPSLRERFTQHNRLMALHVLSDEQFKHIPTIEGQPEPSFLERFNFAQIKHFLLSLPNGTQMSRPLRPFETFCQMAVTLHRSLSTLYQLLQAIDDTLPDYVQNWDTCLGTVTTESQWRKTFALIHHSTPITKLKETSFKLTAMWYTTPLRLSKFLPSVSPLCWRCALEAGSYLHIWWQCSRIAPFWRAVRDLIRHITDLNLDLLPEIFLLSHLTYSIAELKKSIILRILLAARTLIPLHWKSTTLPSTTELVTKIGQTRTTETTHLSPENFTEAHSKTWFYWDSFVSSRDLTLWRDSLPEDQPDELQHMAPDCAGGSP</sequence>
<accession>A0A8C5M6K1</accession>
<keyword evidence="3" id="KW-1185">Reference proteome</keyword>
<organism evidence="2 3">
    <name type="scientific">Leptobrachium leishanense</name>
    <name type="common">Leishan spiny toad</name>
    <dbReference type="NCBI Taxonomy" id="445787"/>
    <lineage>
        <taxon>Eukaryota</taxon>
        <taxon>Metazoa</taxon>
        <taxon>Chordata</taxon>
        <taxon>Craniata</taxon>
        <taxon>Vertebrata</taxon>
        <taxon>Euteleostomi</taxon>
        <taxon>Amphibia</taxon>
        <taxon>Batrachia</taxon>
        <taxon>Anura</taxon>
        <taxon>Pelobatoidea</taxon>
        <taxon>Megophryidae</taxon>
        <taxon>Leptobrachium</taxon>
    </lineage>
</organism>
<dbReference type="PANTHER" id="PTHR31635:SF196">
    <property type="entry name" value="REVERSE TRANSCRIPTASE DOMAIN-CONTAINING PROTEIN-RELATED"/>
    <property type="match status" value="1"/>
</dbReference>
<dbReference type="CDD" id="cd09076">
    <property type="entry name" value="L1-EN"/>
    <property type="match status" value="1"/>
</dbReference>
<name>A0A8C5M6K1_9ANUR</name>
<protein>
    <recommendedName>
        <fullName evidence="1">Reverse transcriptase domain-containing protein</fullName>
    </recommendedName>
</protein>
<dbReference type="SUPFAM" id="SSF56672">
    <property type="entry name" value="DNA/RNA polymerases"/>
    <property type="match status" value="1"/>
</dbReference>
<dbReference type="Pfam" id="PF03372">
    <property type="entry name" value="Exo_endo_phos"/>
    <property type="match status" value="1"/>
</dbReference>
<dbReference type="PANTHER" id="PTHR31635">
    <property type="entry name" value="REVERSE TRANSCRIPTASE DOMAIN-CONTAINING PROTEIN-RELATED"/>
    <property type="match status" value="1"/>
</dbReference>
<dbReference type="GO" id="GO:0003824">
    <property type="term" value="F:catalytic activity"/>
    <property type="evidence" value="ECO:0007669"/>
    <property type="project" value="InterPro"/>
</dbReference>
<dbReference type="GeneTree" id="ENSGT00940000165023"/>
<dbReference type="Ensembl" id="ENSLLET00000010037.1">
    <property type="protein sequence ID" value="ENSLLEP00000009663.1"/>
    <property type="gene ID" value="ENSLLEG00000006163.1"/>
</dbReference>
<evidence type="ECO:0000313" key="3">
    <source>
        <dbReference type="Proteomes" id="UP000694569"/>
    </source>
</evidence>
<dbReference type="CDD" id="cd01650">
    <property type="entry name" value="RT_nLTR_like"/>
    <property type="match status" value="1"/>
</dbReference>
<dbReference type="OrthoDB" id="8945529at2759"/>
<dbReference type="Proteomes" id="UP000694569">
    <property type="component" value="Unplaced"/>
</dbReference>
<dbReference type="PROSITE" id="PS50878">
    <property type="entry name" value="RT_POL"/>
    <property type="match status" value="1"/>
</dbReference>
<evidence type="ECO:0000313" key="2">
    <source>
        <dbReference type="Ensembl" id="ENSLLEP00000009663.1"/>
    </source>
</evidence>
<dbReference type="InterPro" id="IPR005135">
    <property type="entry name" value="Endo/exonuclease/phosphatase"/>
</dbReference>
<evidence type="ECO:0000259" key="1">
    <source>
        <dbReference type="PROSITE" id="PS50878"/>
    </source>
</evidence>
<dbReference type="InterPro" id="IPR000477">
    <property type="entry name" value="RT_dom"/>
</dbReference>
<reference evidence="2" key="1">
    <citation type="submission" date="2025-08" db="UniProtKB">
        <authorList>
            <consortium name="Ensembl"/>
        </authorList>
    </citation>
    <scope>IDENTIFICATION</scope>
</reference>
<dbReference type="SUPFAM" id="SSF56219">
    <property type="entry name" value="DNase I-like"/>
    <property type="match status" value="1"/>
</dbReference>
<dbReference type="Gene3D" id="3.60.10.10">
    <property type="entry name" value="Endonuclease/exonuclease/phosphatase"/>
    <property type="match status" value="1"/>
</dbReference>
<dbReference type="Pfam" id="PF00078">
    <property type="entry name" value="RVT_1"/>
    <property type="match status" value="1"/>
</dbReference>
<feature type="domain" description="Reverse transcriptase" evidence="1">
    <location>
        <begin position="505"/>
        <end position="779"/>
    </location>
</feature>
<dbReference type="InterPro" id="IPR043502">
    <property type="entry name" value="DNA/RNA_pol_sf"/>
</dbReference>
<dbReference type="InterPro" id="IPR036691">
    <property type="entry name" value="Endo/exonu/phosph_ase_sf"/>
</dbReference>
<reference evidence="2" key="2">
    <citation type="submission" date="2025-09" db="UniProtKB">
        <authorList>
            <consortium name="Ensembl"/>
        </authorList>
    </citation>
    <scope>IDENTIFICATION</scope>
</reference>